<dbReference type="Gene3D" id="1.25.40.70">
    <property type="entry name" value="Phosphatidylinositol 3-kinase, accessory domain (PIK)"/>
    <property type="match status" value="1"/>
</dbReference>
<proteinExistence type="inferred from homology"/>
<name>A0A8H7VPN4_9FUNG</name>
<evidence type="ECO:0000256" key="5">
    <source>
        <dbReference type="ARBA" id="ARBA00022603"/>
    </source>
</evidence>
<evidence type="ECO:0000256" key="2">
    <source>
        <dbReference type="ARBA" id="ARBA00004173"/>
    </source>
</evidence>
<evidence type="ECO:0000313" key="16">
    <source>
        <dbReference type="Proteomes" id="UP000613177"/>
    </source>
</evidence>
<dbReference type="Proteomes" id="UP000613177">
    <property type="component" value="Unassembled WGS sequence"/>
</dbReference>
<dbReference type="GO" id="GO:0048015">
    <property type="term" value="P:phosphatidylinositol-mediated signaling"/>
    <property type="evidence" value="ECO:0007669"/>
    <property type="project" value="TreeGrafter"/>
</dbReference>
<dbReference type="Pfam" id="PF00454">
    <property type="entry name" value="PI3_PI4_kinase"/>
    <property type="match status" value="1"/>
</dbReference>
<keyword evidence="16" id="KW-1185">Reference proteome</keyword>
<dbReference type="GO" id="GO:0005524">
    <property type="term" value="F:ATP binding"/>
    <property type="evidence" value="ECO:0007669"/>
    <property type="project" value="UniProtKB-KW"/>
</dbReference>
<evidence type="ECO:0000256" key="8">
    <source>
        <dbReference type="ARBA" id="ARBA00022777"/>
    </source>
</evidence>
<evidence type="ECO:0000256" key="7">
    <source>
        <dbReference type="ARBA" id="ARBA00022741"/>
    </source>
</evidence>
<dbReference type="FunFam" id="1.10.1070.11:FF:000012">
    <property type="entry name" value="Phosphatidylinositol 4-kinase alpha 1"/>
    <property type="match status" value="1"/>
</dbReference>
<dbReference type="InterPro" id="IPR038375">
    <property type="entry name" value="NDUFAF7_sf"/>
</dbReference>
<keyword evidence="7" id="KW-0547">Nucleotide-binding</keyword>
<dbReference type="SMART" id="SM00145">
    <property type="entry name" value="PI3Ka"/>
    <property type="match status" value="1"/>
</dbReference>
<dbReference type="InterPro" id="IPR042236">
    <property type="entry name" value="PI3K_accessory_sf"/>
</dbReference>
<keyword evidence="5" id="KW-0489">Methyltransferase</keyword>
<evidence type="ECO:0000256" key="4">
    <source>
        <dbReference type="ARBA" id="ARBA00006209"/>
    </source>
</evidence>
<dbReference type="InterPro" id="IPR001263">
    <property type="entry name" value="PI3K_accessory_dom"/>
</dbReference>
<dbReference type="GO" id="GO:0035243">
    <property type="term" value="F:protein-arginine omega-N symmetric methyltransferase activity"/>
    <property type="evidence" value="ECO:0007669"/>
    <property type="project" value="UniProtKB-EC"/>
</dbReference>
<dbReference type="PROSITE" id="PS00916">
    <property type="entry name" value="PI3_4_KINASE_2"/>
    <property type="match status" value="1"/>
</dbReference>
<comment type="catalytic activity">
    <reaction evidence="11">
        <text>L-arginyl-[protein] + 2 S-adenosyl-L-methionine = N(omega),N(omega)'-dimethyl-L-arginyl-[protein] + 2 S-adenosyl-L-homocysteine + 2 H(+)</text>
        <dbReference type="Rhea" id="RHEA:48108"/>
        <dbReference type="Rhea" id="RHEA-COMP:10532"/>
        <dbReference type="Rhea" id="RHEA-COMP:11992"/>
        <dbReference type="ChEBI" id="CHEBI:15378"/>
        <dbReference type="ChEBI" id="CHEBI:29965"/>
        <dbReference type="ChEBI" id="CHEBI:57856"/>
        <dbReference type="ChEBI" id="CHEBI:59789"/>
        <dbReference type="ChEBI" id="CHEBI:88221"/>
        <dbReference type="EC" id="2.1.1.320"/>
    </reaction>
</comment>
<dbReference type="Gene3D" id="3.30.1010.10">
    <property type="entry name" value="Phosphatidylinositol 3-kinase Catalytic Subunit, Chain A, domain 4"/>
    <property type="match status" value="1"/>
</dbReference>
<dbReference type="GO" id="GO:0004430">
    <property type="term" value="F:1-phosphatidylinositol 4-kinase activity"/>
    <property type="evidence" value="ECO:0007669"/>
    <property type="project" value="UniProtKB-EC"/>
</dbReference>
<evidence type="ECO:0000313" key="15">
    <source>
        <dbReference type="EMBL" id="KAG2230181.1"/>
    </source>
</evidence>
<dbReference type="CDD" id="cd05167">
    <property type="entry name" value="PI4Kc_III_alpha"/>
    <property type="match status" value="1"/>
</dbReference>
<dbReference type="Gene3D" id="3.40.50.12710">
    <property type="match status" value="1"/>
</dbReference>
<evidence type="ECO:0000256" key="3">
    <source>
        <dbReference type="ARBA" id="ARBA00005891"/>
    </source>
</evidence>
<dbReference type="GO" id="GO:0032259">
    <property type="term" value="P:methylation"/>
    <property type="evidence" value="ECO:0007669"/>
    <property type="project" value="UniProtKB-KW"/>
</dbReference>
<comment type="similarity">
    <text evidence="3">Belongs to the NDUFAF7 family.</text>
</comment>
<evidence type="ECO:0000259" key="13">
    <source>
        <dbReference type="PROSITE" id="PS50290"/>
    </source>
</evidence>
<protein>
    <submittedName>
        <fullName evidence="15">Uncharacterized protein</fullName>
    </submittedName>
</protein>
<feature type="region of interest" description="Disordered" evidence="12">
    <location>
        <begin position="41"/>
        <end position="70"/>
    </location>
</feature>
<dbReference type="Gene3D" id="1.10.1070.11">
    <property type="entry name" value="Phosphatidylinositol 3-/4-kinase, catalytic domain"/>
    <property type="match status" value="1"/>
</dbReference>
<keyword evidence="6" id="KW-0808">Transferase</keyword>
<dbReference type="InterPro" id="IPR016024">
    <property type="entry name" value="ARM-type_fold"/>
</dbReference>
<dbReference type="InterPro" id="IPR029063">
    <property type="entry name" value="SAM-dependent_MTases_sf"/>
</dbReference>
<dbReference type="SUPFAM" id="SSF48371">
    <property type="entry name" value="ARM repeat"/>
    <property type="match status" value="2"/>
</dbReference>
<dbReference type="GO" id="GO:0046854">
    <property type="term" value="P:phosphatidylinositol phosphate biosynthetic process"/>
    <property type="evidence" value="ECO:0007669"/>
    <property type="project" value="InterPro"/>
</dbReference>
<comment type="catalytic activity">
    <reaction evidence="1">
        <text>a 1,2-diacyl-sn-glycero-3-phospho-(1D-myo-inositol) + ATP = a 1,2-diacyl-sn-glycero-3-phospho-(1D-myo-inositol 4-phosphate) + ADP + H(+)</text>
        <dbReference type="Rhea" id="RHEA:19877"/>
        <dbReference type="ChEBI" id="CHEBI:15378"/>
        <dbReference type="ChEBI" id="CHEBI:30616"/>
        <dbReference type="ChEBI" id="CHEBI:57880"/>
        <dbReference type="ChEBI" id="CHEBI:58178"/>
        <dbReference type="ChEBI" id="CHEBI:456216"/>
        <dbReference type="EC" id="2.7.1.67"/>
    </reaction>
</comment>
<dbReference type="FunFam" id="3.30.1010.10:FF:000014">
    <property type="entry name" value="Phosphatidylinositol 4-kinase STT4"/>
    <property type="match status" value="1"/>
</dbReference>
<comment type="subcellular location">
    <subcellularLocation>
        <location evidence="2">Mitochondrion</location>
    </subcellularLocation>
</comment>
<dbReference type="PANTHER" id="PTHR10048:SF15">
    <property type="entry name" value="PHOSPHATIDYLINOSITOL 4-KINASE ALPHA"/>
    <property type="match status" value="1"/>
</dbReference>
<comment type="caution">
    <text evidence="15">The sequence shown here is derived from an EMBL/GenBank/DDBJ whole genome shotgun (WGS) entry which is preliminary data.</text>
</comment>
<sequence length="2468" mass="280710">MLRVRNQLVKASRQCLSLARSTNSFKPVIARLQHTKTAETRPGIFSPFFSPTDEEQKEEKARRNYPRQTAYDTAKCKAPPTRNKMLVRDFIDDSLYNPNYGYFSKQAVIFSPETDFEFNNMSDHLEFMNILGQLYKDIEGEADEVDEVARQVWHTPTELFKPWYGYAIAKYLVSEYKLNLFPHKDLIIYEMGAGNGTLMMNILDYIQQNEPAVYKRTQYNIIEISGKLAERQSQRQDVKEAKDQHKCVKIINKSIFDWDIHVPDQCFFLGMEVIDNFAHDLIRYDLETLRPYQALVSTDAKGDYTEVYEPVGNDALISRYLAMRDQTRYRSPVLSRQLWLKCLQSLPLAPNMTSPEFIPTKLFMLLETLKTHFPQHRLVLSDFSELPDSVEGVDAPVVQTRYRGTMVPCSTYMVQPGWFDIFFPTNFELLRDLYLLVCRGSRAGNDKTVKVLTHREFCERYGDIERTTTKSENTRFLVVSIHVKERIANMNELHLDLHSKILMGLAEVLADSRAKASSDEIQKLVSRCPVVPINEGTDILTRSDAPELGAMTLRSQQTIAALVNYAVKAKSDNQLELLPRLLSYVRHLPAFNWKPVILNGPPPSDTITYSLVAGLLEIADKQPEHYNTIINTLWDYGKFIIQLMSENVEFTVTFILPSLAGISRALQLSPFLYKPNQLLALCENAQPLIRDDTLDLVRISISSCLKDAEPTAYSRRILTRYSDDKAPLSSNRVINDLLVVLRNVLARVIARTEPTPETKTPIVVSVEKSAKLYLPKDIESSWSVLMQDTVKKAQSATEKDMSLKKSLKYVYALSLGYYEDIHRFAEKSTQEGKKWAPHAYMQEIMGTSLHVAALSSVYMHEVDDSLVDHITECLFNVPHIADSWVHVASLDAAVLLAVNFVHLNPSMTNTICRFLATPSPVFELQTEESKETVSVQQYAIVRLAQCVQTKPQAQVSQAAISTVYALLNEITRYTGSEDEAGSTGYKNSPNGTSIHGAPALEQLSEKQKQQVSTNVLSAIVGIAVYLKDDQIISQAFSMLALRRKMLSPAATASLTMKLVDLALVSPQETYCDIIALLSTFSREALNSENNLLNTAILTAQLSLATRLSARPEYYQLYLNSLLGLFTDNGNSIQRSMTKNKKEHEYPLQSKLGMLLPVIGALLEHEDFNPHLSPSEETVAFFRNVWFHCVLFGFVTESMWIREWHPAMLQIAKKTPVLVIESTTNYLESDLEHNSVLRASSVADHGLAPMRQKLTNFLPSLAYDIKNFSFAQVIFALSVYHVEMMRSRIGDCSYILRYFMNDGVNTSALVNCLETIADRVSHAFIKDASIKALSQNLDINLRTQTAALLELCCHKRKKVHLMAVKTIEKIVASFAQVFTDSHLVTLLLELVQLAWLGCEAEYRDEYSPVFHFTSTRVNVTIELGDSYAYRRELCTRLYESARKWIQVGLVRAPVEVSGLLQDYLVEFNRFSPDGLTDVVHMGRSLALEMGKTTSRNELSIDFVPKVPSLFPDESSNFIGSFRSRQFYSGEISGMEYLISLRAQIAESDEGNTLSDQIPLVIDTLKKLTEDINNHKTIAVDRLYRTMHRSAGFAIALPSINADIIRYLVHIPVLMFTPESLDIGTTVWNWMLVERPEVENKVMIEMMSKWSWAQRHRKGLFSPLLNVKHPFVSKMTYTPSDKAIRDSNHRIATFLFTPHISWIKFLSSRFYAIRHRSKHLVNMFIRLLQDSFQNADMMSTHSLARYARFSLLRLGLKVLQSTRLEALAEYKLRSLVYDAAFNWFSQTPKWHYGARKSLALMEHKLMMDFYNAVVADAPSLSYLVTCSSIKSANPKITAGHYMFLKDKTKDDVMRQHKSAHKLLLLFIESELAKLSVWSNPLNTVGAGNPISFSGATERSMVTDESWKEMIRFAWSVLPKLAVQMDSRFVQPIVKRELHRLIANNSLDVVDVPEALVILLGEGLSPTAKLDLKYLQYWAPVPAITAASYFLPAYGNHPLILQYAMRSLEYHPIDTVFFYVPQIVQALRYDDLGYVEKYILEAGQTSQLFAHQIIWNMKANFYVDADKDCIKPDALKPTLEKIIDTLVGSFTGEDRAFYEREFKFFGDVTAISGYLKEYIKHGQNEKKPLQKKRLDEELSKIKVDVGVYLPSNPEGHVVDINRTSGRPLQSHAKAPFMASFLIEKEEEDIDEISKALILASDEVEVRKRTMQIWQGAIFKVGDDCRQDVLALQLIAVFKNIFTSIGLDLYVYPYRVVATAPGRGVIDVIPRSISRDQLGREKVNSLYDYFVAKYGGPESIHFQRARINFVQSVAAYSVISYLLQIKDRHNGNIMLDDDGHIIHIDFGFIFDIAPGGGILENSPFKLTNEMIQVMGGGSEEQAFKQFSELVIKAYLAARPYAELIMQLVSLMLQSGLPCFKGETIKRMRTRFQVDKSDRVAADFMLMRIKDSFTNQRTVLYDYFQKLTNGIPY</sequence>
<organism evidence="15 16">
    <name type="scientific">Thamnidium elegans</name>
    <dbReference type="NCBI Taxonomy" id="101142"/>
    <lineage>
        <taxon>Eukaryota</taxon>
        <taxon>Fungi</taxon>
        <taxon>Fungi incertae sedis</taxon>
        <taxon>Mucoromycota</taxon>
        <taxon>Mucoromycotina</taxon>
        <taxon>Mucoromycetes</taxon>
        <taxon>Mucorales</taxon>
        <taxon>Mucorineae</taxon>
        <taxon>Mucoraceae</taxon>
        <taxon>Thamnidium</taxon>
    </lineage>
</organism>
<evidence type="ECO:0000256" key="11">
    <source>
        <dbReference type="ARBA" id="ARBA00048612"/>
    </source>
</evidence>
<dbReference type="SUPFAM" id="SSF56112">
    <property type="entry name" value="Protein kinase-like (PK-like)"/>
    <property type="match status" value="1"/>
</dbReference>
<keyword evidence="10" id="KW-0496">Mitochondrion</keyword>
<keyword evidence="9" id="KW-0067">ATP-binding</keyword>
<dbReference type="PROSITE" id="PS00915">
    <property type="entry name" value="PI3_4_KINASE_1"/>
    <property type="match status" value="1"/>
</dbReference>
<reference evidence="15" key="1">
    <citation type="submission" date="2021-01" db="EMBL/GenBank/DDBJ databases">
        <title>Metabolic potential, ecology and presence of endohyphal bacteria is reflected in genomic diversity of Mucoromycotina.</title>
        <authorList>
            <person name="Muszewska A."/>
            <person name="Okrasinska A."/>
            <person name="Steczkiewicz K."/>
            <person name="Drgas O."/>
            <person name="Orlowska M."/>
            <person name="Perlinska-Lenart U."/>
            <person name="Aleksandrzak-Piekarczyk T."/>
            <person name="Szatraj K."/>
            <person name="Zielenkiewicz U."/>
            <person name="Pilsyk S."/>
            <person name="Malc E."/>
            <person name="Mieczkowski P."/>
            <person name="Kruszewska J.S."/>
            <person name="Biernat P."/>
            <person name="Pawlowska J."/>
        </authorList>
    </citation>
    <scope>NUCLEOTIDE SEQUENCE</scope>
    <source>
        <strain evidence="15">WA0000018081</strain>
    </source>
</reference>
<feature type="domain" description="PIK helical" evidence="14">
    <location>
        <begin position="1904"/>
        <end position="2082"/>
    </location>
</feature>
<dbReference type="InterPro" id="IPR003788">
    <property type="entry name" value="NDUFAF7"/>
</dbReference>
<dbReference type="FunFam" id="1.25.40.70:FF:000011">
    <property type="entry name" value="Phosphatidylinositol 4-kinase alpha"/>
    <property type="match status" value="1"/>
</dbReference>
<dbReference type="Pfam" id="PF02636">
    <property type="entry name" value="Methyltransf_28"/>
    <property type="match status" value="1"/>
</dbReference>
<dbReference type="InterPro" id="IPR015433">
    <property type="entry name" value="PI3/4_kinase"/>
</dbReference>
<dbReference type="PANTHER" id="PTHR10048">
    <property type="entry name" value="PHOSPHATIDYLINOSITOL KINASE"/>
    <property type="match status" value="1"/>
</dbReference>
<dbReference type="GO" id="GO:0005739">
    <property type="term" value="C:mitochondrion"/>
    <property type="evidence" value="ECO:0007669"/>
    <property type="project" value="UniProtKB-SubCell"/>
</dbReference>
<dbReference type="EMBL" id="JAEPRE010000217">
    <property type="protein sequence ID" value="KAG2230181.1"/>
    <property type="molecule type" value="Genomic_DNA"/>
</dbReference>
<evidence type="ECO:0000259" key="14">
    <source>
        <dbReference type="PROSITE" id="PS51545"/>
    </source>
</evidence>
<dbReference type="InterPro" id="IPR000403">
    <property type="entry name" value="PI3/4_kinase_cat_dom"/>
</dbReference>
<evidence type="ECO:0000256" key="9">
    <source>
        <dbReference type="ARBA" id="ARBA00022840"/>
    </source>
</evidence>
<keyword evidence="8" id="KW-0418">Kinase</keyword>
<accession>A0A8H7VPN4</accession>
<feature type="domain" description="PI3K/PI4K catalytic" evidence="13">
    <location>
        <begin position="2180"/>
        <end position="2452"/>
    </location>
</feature>
<evidence type="ECO:0000256" key="1">
    <source>
        <dbReference type="ARBA" id="ARBA00001686"/>
    </source>
</evidence>
<gene>
    <name evidence="15" type="ORF">INT48_000409</name>
</gene>
<dbReference type="SUPFAM" id="SSF53335">
    <property type="entry name" value="S-adenosyl-L-methionine-dependent methyltransferases"/>
    <property type="match status" value="1"/>
</dbReference>
<evidence type="ECO:0000256" key="6">
    <source>
        <dbReference type="ARBA" id="ARBA00022679"/>
    </source>
</evidence>
<dbReference type="InterPro" id="IPR036940">
    <property type="entry name" value="PI3/4_kinase_cat_sf"/>
</dbReference>
<dbReference type="PROSITE" id="PS51545">
    <property type="entry name" value="PIK_HELICAL"/>
    <property type="match status" value="1"/>
</dbReference>
<dbReference type="InterPro" id="IPR018936">
    <property type="entry name" value="PI3/4_kinase_CS"/>
</dbReference>
<dbReference type="PROSITE" id="PS50290">
    <property type="entry name" value="PI3_4_KINASE_3"/>
    <property type="match status" value="1"/>
</dbReference>
<dbReference type="SMART" id="SM00146">
    <property type="entry name" value="PI3Kc"/>
    <property type="match status" value="1"/>
</dbReference>
<dbReference type="InterPro" id="IPR011009">
    <property type="entry name" value="Kinase-like_dom_sf"/>
</dbReference>
<dbReference type="Pfam" id="PF19274">
    <property type="entry name" value="PI4K_N"/>
    <property type="match status" value="3"/>
</dbReference>
<comment type="similarity">
    <text evidence="4">Belongs to the PI3/PI4-kinase family. Type III PI4K subfamily.</text>
</comment>
<dbReference type="InterPro" id="IPR045495">
    <property type="entry name" value="PI4K_N"/>
</dbReference>
<dbReference type="GO" id="GO:0005886">
    <property type="term" value="C:plasma membrane"/>
    <property type="evidence" value="ECO:0007669"/>
    <property type="project" value="TreeGrafter"/>
</dbReference>
<evidence type="ECO:0000256" key="10">
    <source>
        <dbReference type="ARBA" id="ARBA00023128"/>
    </source>
</evidence>
<evidence type="ECO:0000256" key="12">
    <source>
        <dbReference type="SAM" id="MobiDB-lite"/>
    </source>
</evidence>
<dbReference type="Pfam" id="PF00613">
    <property type="entry name" value="PI3Ka"/>
    <property type="match status" value="1"/>
</dbReference>